<feature type="domain" description="Glycosyltransferase 2-like" evidence="2">
    <location>
        <begin position="361"/>
        <end position="518"/>
    </location>
</feature>
<feature type="compositionally biased region" description="Pro residues" evidence="1">
    <location>
        <begin position="306"/>
        <end position="321"/>
    </location>
</feature>
<protein>
    <submittedName>
        <fullName evidence="3">Putative glycosyltransferase</fullName>
    </submittedName>
</protein>
<dbReference type="HOGENOM" id="CLU_413245_0_0_0"/>
<sequence>MKARVSAVIPLHQGADTIGETLLSLRAQTAPPWEVIVVDDRSTDGGFAAAAAALAGAPFRVRFLASDAGNAGRARNLGLLAARSDRLLFLDADDVLGPEALAGSNEALDAAPDAGLALCRWRRLETDPDRGDGAWRTALASCRPRHAGEPLLSAWLRGWYHPTCAMLWDREACLRTGGWDPQASVMDDGDLAMRHLLRTGDAGVAFSTRGLAYYRRPAGGATTLSGRRATPEGLASRLHVFEKIGHRLEESGRLGIHRAALLTALHNVRLDAAAAGDAASADRVARLVRRFRAPAAARLKRRLFPASPPAPAADPNGPPPSAADCRPPRPIPAAVRGAAPAPTPAPAPAVTPEELRLPEVSAIIPVFNRPADVVRAIRSVLAQTDVTLELLVVDDASTDGTPEAVEAVDDPRLRLLRQRENGGVAAARNRGLREARGRVVAFLDSDDAWLPGTLRPRLRALDAEPAATAALCSGIQRLDGKRTATHRPAAGAAALPALFLENGAFGFTVNGLMRREAVATAGFFDETLEAIEDWEFCIRLAKQHRIAVIPRVTARYRDDAAATPRRSRALERNLRAREQLYAIHGPAMRRAGRAVAAAYLLETARRHLARAPGSEHPPDPAAAAALARRALALRPHSLAALRLLRWARGRSRNAAPAAPGRPAE</sequence>
<dbReference type="PANTHER" id="PTHR43685:SF11">
    <property type="entry name" value="GLYCOSYLTRANSFERASE TAGX-RELATED"/>
    <property type="match status" value="1"/>
</dbReference>
<dbReference type="InterPro" id="IPR029044">
    <property type="entry name" value="Nucleotide-diphossugar_trans"/>
</dbReference>
<evidence type="ECO:0000313" key="4">
    <source>
        <dbReference type="Proteomes" id="UP000007881"/>
    </source>
</evidence>
<dbReference type="InterPro" id="IPR001173">
    <property type="entry name" value="Glyco_trans_2-like"/>
</dbReference>
<accession>I0IE36</accession>
<feature type="domain" description="Glycosyltransferase 2-like" evidence="2">
    <location>
        <begin position="6"/>
        <end position="122"/>
    </location>
</feature>
<evidence type="ECO:0000313" key="3">
    <source>
        <dbReference type="EMBL" id="BAM03524.1"/>
    </source>
</evidence>
<dbReference type="Gene3D" id="3.90.550.10">
    <property type="entry name" value="Spore Coat Polysaccharide Biosynthesis Protein SpsA, Chain A"/>
    <property type="match status" value="2"/>
</dbReference>
<dbReference type="GO" id="GO:0016740">
    <property type="term" value="F:transferase activity"/>
    <property type="evidence" value="ECO:0007669"/>
    <property type="project" value="UniProtKB-KW"/>
</dbReference>
<keyword evidence="3" id="KW-0808">Transferase</keyword>
<proteinExistence type="predicted"/>
<organism evidence="3 4">
    <name type="scientific">Phycisphaera mikurensis (strain NBRC 102666 / KCTC 22515 / FYK2301M01)</name>
    <dbReference type="NCBI Taxonomy" id="1142394"/>
    <lineage>
        <taxon>Bacteria</taxon>
        <taxon>Pseudomonadati</taxon>
        <taxon>Planctomycetota</taxon>
        <taxon>Phycisphaerae</taxon>
        <taxon>Phycisphaerales</taxon>
        <taxon>Phycisphaeraceae</taxon>
        <taxon>Phycisphaera</taxon>
    </lineage>
</organism>
<dbReference type="AlphaFoldDB" id="I0IE36"/>
<keyword evidence="4" id="KW-1185">Reference proteome</keyword>
<reference evidence="3 4" key="1">
    <citation type="submission" date="2012-02" db="EMBL/GenBank/DDBJ databases">
        <title>Complete genome sequence of Phycisphaera mikurensis NBRC 102666.</title>
        <authorList>
            <person name="Ankai A."/>
            <person name="Hosoyama A."/>
            <person name="Terui Y."/>
            <person name="Sekine M."/>
            <person name="Fukai R."/>
            <person name="Kato Y."/>
            <person name="Nakamura S."/>
            <person name="Yamada-Narita S."/>
            <person name="Kawakoshi A."/>
            <person name="Fukunaga Y."/>
            <person name="Yamazaki S."/>
            <person name="Fujita N."/>
        </authorList>
    </citation>
    <scope>NUCLEOTIDE SEQUENCE [LARGE SCALE GENOMIC DNA]</scope>
    <source>
        <strain evidence="4">NBRC 102666 / KCTC 22515 / FYK2301M01</strain>
    </source>
</reference>
<dbReference type="eggNOG" id="COG1216">
    <property type="taxonomic scope" value="Bacteria"/>
</dbReference>
<dbReference type="Pfam" id="PF00535">
    <property type="entry name" value="Glycos_transf_2"/>
    <property type="match status" value="2"/>
</dbReference>
<dbReference type="InterPro" id="IPR050834">
    <property type="entry name" value="Glycosyltransf_2"/>
</dbReference>
<name>I0IE36_PHYMF</name>
<dbReference type="PANTHER" id="PTHR43685">
    <property type="entry name" value="GLYCOSYLTRANSFERASE"/>
    <property type="match status" value="1"/>
</dbReference>
<dbReference type="SUPFAM" id="SSF53448">
    <property type="entry name" value="Nucleotide-diphospho-sugar transferases"/>
    <property type="match status" value="2"/>
</dbReference>
<dbReference type="EMBL" id="AP012338">
    <property type="protein sequence ID" value="BAM03524.1"/>
    <property type="molecule type" value="Genomic_DNA"/>
</dbReference>
<dbReference type="KEGG" id="phm:PSMK_13650"/>
<gene>
    <name evidence="3" type="ordered locus">PSMK_13650</name>
</gene>
<dbReference type="Proteomes" id="UP000007881">
    <property type="component" value="Chromosome"/>
</dbReference>
<dbReference type="RefSeq" id="WP_014436743.1">
    <property type="nucleotide sequence ID" value="NC_017080.1"/>
</dbReference>
<dbReference type="OrthoDB" id="9784574at2"/>
<evidence type="ECO:0000259" key="2">
    <source>
        <dbReference type="Pfam" id="PF00535"/>
    </source>
</evidence>
<dbReference type="STRING" id="1142394.PSMK_13650"/>
<feature type="region of interest" description="Disordered" evidence="1">
    <location>
        <begin position="302"/>
        <end position="349"/>
    </location>
</feature>
<dbReference type="CDD" id="cd00761">
    <property type="entry name" value="Glyco_tranf_GTA_type"/>
    <property type="match status" value="2"/>
</dbReference>
<evidence type="ECO:0000256" key="1">
    <source>
        <dbReference type="SAM" id="MobiDB-lite"/>
    </source>
</evidence>